<organism evidence="1">
    <name type="scientific">Anguilla anguilla</name>
    <name type="common">European freshwater eel</name>
    <name type="synonym">Muraena anguilla</name>
    <dbReference type="NCBI Taxonomy" id="7936"/>
    <lineage>
        <taxon>Eukaryota</taxon>
        <taxon>Metazoa</taxon>
        <taxon>Chordata</taxon>
        <taxon>Craniata</taxon>
        <taxon>Vertebrata</taxon>
        <taxon>Euteleostomi</taxon>
        <taxon>Actinopterygii</taxon>
        <taxon>Neopterygii</taxon>
        <taxon>Teleostei</taxon>
        <taxon>Anguilliformes</taxon>
        <taxon>Anguillidae</taxon>
        <taxon>Anguilla</taxon>
    </lineage>
</organism>
<name>A0A0E9R148_ANGAN</name>
<proteinExistence type="predicted"/>
<evidence type="ECO:0000313" key="1">
    <source>
        <dbReference type="EMBL" id="JAH22053.1"/>
    </source>
</evidence>
<accession>A0A0E9R148</accession>
<reference evidence="1" key="1">
    <citation type="submission" date="2014-11" db="EMBL/GenBank/DDBJ databases">
        <authorList>
            <person name="Amaro Gonzalez C."/>
        </authorList>
    </citation>
    <scope>NUCLEOTIDE SEQUENCE</scope>
</reference>
<reference evidence="1" key="2">
    <citation type="journal article" date="2015" name="Fish Shellfish Immunol.">
        <title>Early steps in the European eel (Anguilla anguilla)-Vibrio vulnificus interaction in the gills: Role of the RtxA13 toxin.</title>
        <authorList>
            <person name="Callol A."/>
            <person name="Pajuelo D."/>
            <person name="Ebbesson L."/>
            <person name="Teles M."/>
            <person name="MacKenzie S."/>
            <person name="Amaro C."/>
        </authorList>
    </citation>
    <scope>NUCLEOTIDE SEQUENCE</scope>
</reference>
<sequence>MISAVAEINHSTLT</sequence>
<protein>
    <submittedName>
        <fullName evidence="1">Uncharacterized protein</fullName>
    </submittedName>
</protein>
<dbReference type="EMBL" id="GBXM01086524">
    <property type="protein sequence ID" value="JAH22053.1"/>
    <property type="molecule type" value="Transcribed_RNA"/>
</dbReference>